<evidence type="ECO:0000259" key="1">
    <source>
        <dbReference type="Pfam" id="PF24696"/>
    </source>
</evidence>
<comment type="caution">
    <text evidence="2">The sequence shown here is derived from an EMBL/GenBank/DDBJ whole genome shotgun (WGS) entry which is preliminary data.</text>
</comment>
<dbReference type="Pfam" id="PF24696">
    <property type="entry name" value="UGSC"/>
    <property type="match status" value="1"/>
</dbReference>
<dbReference type="EMBL" id="JACIJP010000001">
    <property type="protein sequence ID" value="MBB6123378.1"/>
    <property type="molecule type" value="Genomic_DNA"/>
</dbReference>
<gene>
    <name evidence="2" type="ORF">FHS92_001085</name>
</gene>
<evidence type="ECO:0000313" key="2">
    <source>
        <dbReference type="EMBL" id="MBB6123378.1"/>
    </source>
</evidence>
<name>A0A841J4C5_9SPHN</name>
<protein>
    <recommendedName>
        <fullName evidence="1">UGSC-like domain-containing protein</fullName>
    </recommendedName>
</protein>
<proteinExistence type="predicted"/>
<dbReference type="Proteomes" id="UP000552700">
    <property type="component" value="Unassembled WGS sequence"/>
</dbReference>
<keyword evidence="3" id="KW-1185">Reference proteome</keyword>
<sequence>MSTLNAQQDTLVTYLDPYGAPGTPVQPYECRLEVSPNPAIALLNNSYVDADAFLEDVSDVIARSIPGAAFAPFDKGSGRNAADMTSPDIIADIASRYDAVLLAYGHCGSCTASLVRDAVVLAQTGVPVVAMVTSTFAEEAAFVARASGLPDLPMVILPYPMAGEAPEFHKAVAANVAPQILRALTTGQVAATETSSNVTAAAA</sequence>
<dbReference type="AlphaFoldDB" id="A0A841J4C5"/>
<dbReference type="InterPro" id="IPR057767">
    <property type="entry name" value="UGSC-like_dom"/>
</dbReference>
<organism evidence="2 3">
    <name type="scientific">Sphingobium subterraneum</name>
    <dbReference type="NCBI Taxonomy" id="627688"/>
    <lineage>
        <taxon>Bacteria</taxon>
        <taxon>Pseudomonadati</taxon>
        <taxon>Pseudomonadota</taxon>
        <taxon>Alphaproteobacteria</taxon>
        <taxon>Sphingomonadales</taxon>
        <taxon>Sphingomonadaceae</taxon>
        <taxon>Sphingobium</taxon>
    </lineage>
</organism>
<accession>A0A841J4C5</accession>
<reference evidence="2 3" key="1">
    <citation type="submission" date="2020-08" db="EMBL/GenBank/DDBJ databases">
        <title>Genomic Encyclopedia of Type Strains, Phase IV (KMG-IV): sequencing the most valuable type-strain genomes for metagenomic binning, comparative biology and taxonomic classification.</title>
        <authorList>
            <person name="Goeker M."/>
        </authorList>
    </citation>
    <scope>NUCLEOTIDE SEQUENCE [LARGE SCALE GENOMIC DNA]</scope>
    <source>
        <strain evidence="2 3">DSM 102255</strain>
    </source>
</reference>
<feature type="domain" description="UGSC-like" evidence="1">
    <location>
        <begin position="14"/>
        <end position="185"/>
    </location>
</feature>
<dbReference type="RefSeq" id="WP_221230890.1">
    <property type="nucleotide sequence ID" value="NZ_JACIJP010000001.1"/>
</dbReference>
<evidence type="ECO:0000313" key="3">
    <source>
        <dbReference type="Proteomes" id="UP000552700"/>
    </source>
</evidence>